<name>A0A4P6FD52_9MICO</name>
<sequence>MGDESDDVSVAPISAQGVGQWAVPLFIVAGVVIVGLIVTVIVLARRRPPGTRPDTGSDAGTDSGFDPSA</sequence>
<accession>A0A4P6FD52</accession>
<dbReference type="AlphaFoldDB" id="A0A4P6FD52"/>
<proteinExistence type="predicted"/>
<evidence type="ECO:0000313" key="3">
    <source>
        <dbReference type="EMBL" id="QAY72893.1"/>
    </source>
</evidence>
<protein>
    <submittedName>
        <fullName evidence="3">Uncharacterized protein</fullName>
    </submittedName>
</protein>
<keyword evidence="2" id="KW-0472">Membrane</keyword>
<feature type="region of interest" description="Disordered" evidence="1">
    <location>
        <begin position="47"/>
        <end position="69"/>
    </location>
</feature>
<organism evidence="3 4">
    <name type="scientific">Agromyces protaetiae</name>
    <dbReference type="NCBI Taxonomy" id="2509455"/>
    <lineage>
        <taxon>Bacteria</taxon>
        <taxon>Bacillati</taxon>
        <taxon>Actinomycetota</taxon>
        <taxon>Actinomycetes</taxon>
        <taxon>Micrococcales</taxon>
        <taxon>Microbacteriaceae</taxon>
        <taxon>Agromyces</taxon>
    </lineage>
</organism>
<dbReference type="EMBL" id="CP035491">
    <property type="protein sequence ID" value="QAY72893.1"/>
    <property type="molecule type" value="Genomic_DNA"/>
</dbReference>
<evidence type="ECO:0000256" key="2">
    <source>
        <dbReference type="SAM" id="Phobius"/>
    </source>
</evidence>
<reference evidence="3 4" key="1">
    <citation type="submission" date="2019-01" db="EMBL/GenBank/DDBJ databases">
        <title>Genome sequencing of strain FW100M-8.</title>
        <authorList>
            <person name="Heo J."/>
            <person name="Kim S.-J."/>
            <person name="Kim J.-S."/>
            <person name="Hong S.-B."/>
            <person name="Kwon S.-W."/>
        </authorList>
    </citation>
    <scope>NUCLEOTIDE SEQUENCE [LARGE SCALE GENOMIC DNA]</scope>
    <source>
        <strain evidence="3 4">FW100M-8</strain>
    </source>
</reference>
<gene>
    <name evidence="3" type="ORF">ET445_05595</name>
</gene>
<dbReference type="RefSeq" id="WP_129189620.1">
    <property type="nucleotide sequence ID" value="NZ_CP035491.1"/>
</dbReference>
<feature type="transmembrane region" description="Helical" evidence="2">
    <location>
        <begin position="21"/>
        <end position="44"/>
    </location>
</feature>
<evidence type="ECO:0000256" key="1">
    <source>
        <dbReference type="SAM" id="MobiDB-lite"/>
    </source>
</evidence>
<dbReference type="Proteomes" id="UP000291259">
    <property type="component" value="Chromosome"/>
</dbReference>
<keyword evidence="2" id="KW-1133">Transmembrane helix</keyword>
<dbReference type="KEGG" id="agf:ET445_05595"/>
<evidence type="ECO:0000313" key="4">
    <source>
        <dbReference type="Proteomes" id="UP000291259"/>
    </source>
</evidence>
<keyword evidence="4" id="KW-1185">Reference proteome</keyword>
<keyword evidence="2" id="KW-0812">Transmembrane</keyword>